<reference evidence="3" key="1">
    <citation type="submission" date="2023-03" db="EMBL/GenBank/DDBJ databases">
        <title>Chromosome-level genomes of two armyworms, Mythimna separata and Mythimna loreyi, provide insights into the biosynthesis and reception of sex pheromones.</title>
        <authorList>
            <person name="Zhao H."/>
        </authorList>
    </citation>
    <scope>NUCLEOTIDE SEQUENCE</scope>
    <source>
        <strain evidence="3">BeijingLab</strain>
        <tissue evidence="3">Pupa</tissue>
    </source>
</reference>
<evidence type="ECO:0000256" key="1">
    <source>
        <dbReference type="SAM" id="Coils"/>
    </source>
</evidence>
<feature type="coiled-coil region" evidence="1">
    <location>
        <begin position="135"/>
        <end position="162"/>
    </location>
</feature>
<keyword evidence="4" id="KW-1185">Reference proteome</keyword>
<gene>
    <name evidence="3" type="ORF">PYW07_005012</name>
</gene>
<dbReference type="Gene3D" id="3.40.50.300">
    <property type="entry name" value="P-loop containing nucleotide triphosphate hydrolases"/>
    <property type="match status" value="1"/>
</dbReference>
<dbReference type="InterPro" id="IPR054517">
    <property type="entry name" value="SPEF2_D5"/>
</dbReference>
<evidence type="ECO:0000259" key="2">
    <source>
        <dbReference type="Pfam" id="PF22946"/>
    </source>
</evidence>
<evidence type="ECO:0000313" key="3">
    <source>
        <dbReference type="EMBL" id="KAJ8712170.1"/>
    </source>
</evidence>
<name>A0AAD7YDP7_MYTSE</name>
<dbReference type="Pfam" id="PF22946">
    <property type="entry name" value="SPEF2_D5"/>
    <property type="match status" value="1"/>
</dbReference>
<dbReference type="PANTHER" id="PTHR14919">
    <property type="entry name" value="KPL2-RELATED"/>
    <property type="match status" value="1"/>
</dbReference>
<keyword evidence="1" id="KW-0175">Coiled coil</keyword>
<dbReference type="InterPro" id="IPR052634">
    <property type="entry name" value="Sperm_flagellar-bone_growth"/>
</dbReference>
<dbReference type="EMBL" id="JARGEI010000021">
    <property type="protein sequence ID" value="KAJ8712170.1"/>
    <property type="molecule type" value="Genomic_DNA"/>
</dbReference>
<accession>A0AAD7YDP7</accession>
<protein>
    <recommendedName>
        <fullName evidence="2">CPC1/SPEF2 domain-containing protein</fullName>
    </recommendedName>
</protein>
<organism evidence="3 4">
    <name type="scientific">Mythimna separata</name>
    <name type="common">Oriental armyworm</name>
    <name type="synonym">Pseudaletia separata</name>
    <dbReference type="NCBI Taxonomy" id="271217"/>
    <lineage>
        <taxon>Eukaryota</taxon>
        <taxon>Metazoa</taxon>
        <taxon>Ecdysozoa</taxon>
        <taxon>Arthropoda</taxon>
        <taxon>Hexapoda</taxon>
        <taxon>Insecta</taxon>
        <taxon>Pterygota</taxon>
        <taxon>Neoptera</taxon>
        <taxon>Endopterygota</taxon>
        <taxon>Lepidoptera</taxon>
        <taxon>Glossata</taxon>
        <taxon>Ditrysia</taxon>
        <taxon>Noctuoidea</taxon>
        <taxon>Noctuidae</taxon>
        <taxon>Noctuinae</taxon>
        <taxon>Hadenini</taxon>
        <taxon>Mythimna</taxon>
    </lineage>
</organism>
<sequence length="1207" mass="140748">MLKNIKEANARMCFEAAQPQKPTGIERKEMERFALRYPCKFQNYTYEQLLAMEQNALEHRSSISGPEWTKCFMDNLHTRMRRKTDSEEFQNEIRHNISCSMWDLSIAEEETKLSTELAKKVMKLSQFEKQMCTQIMETKQQARNLVRNRVQAENEFAQQRALQFNQFLDNVKEQIHLDNVEVDFEKQRQIKLHNKLYAEKMRRKRLHYYEICYDTMLSIVDYATKYAYFKKLIGDEISEHYIHEWKILYFKQQPIFDILEPVEDILREQTEEESCDVEEEIIRLELDRQEAQNDNEFKEYHNYSYPWTLDLLLPNYDPDSEERKYEYLGTRILGHLVYTLLGIKYPYPPALPPADLPRYSAKAILRGLPDRSITVPMQSLLKARKILVVRLETAINFCLRKFKSEMLGSVDIDLSFDKFIVAAPEEEDKELIRLMKLDDDATSKTSELAVSAMLGAIPANTKQTQTPKTLPEEEIKLSNPADLGRYAYESLGVGDTLTDHLLAAMIVEYLKDQHDIDGFVIINYPNSYREAQILEETMSGFKPPNEAELLEDRDDIYLEECILKHRKKEIDPYKEVRVSKLVSDPHKIRIQKPFESYFTCYLHLKETEDILQELVIWDLTEENSELIDRFYAVLGINYSMYYETIDKEFLVQICKYIIGDLLPKISSDQLFGEKVLSNLEFPSADDKRTKSKVIKPEVLLNGKSRDKMLQQASKLSKSSLGYSLEIVKEPSIDEPPEDAVASGEEVGGEDAVSKSVTFEEVHLLAGEEDWDYGEIPISPIIGVALATCWQAIEKVYVRDMTELFFAKRLQLNCLIPYARFIKDKMEQIITLPSYKQDHVCRFQKEYNEYENDWRDINLSKNEWHCRVKELQDRLYQICDERKLHAEKQRYALICDNWALEELLTLVNTYISCMQTELNRSLLTFQALHDFYFTMIKHTPTIDRISFKELNKIYRESDETSGSRKGALSMAVGKKTCFDVEECQEVVMKLIKLKRYRDECLACANKCTKEFLDAVVERVIANCEGTTITELKYVPPVEDKKGKKGKGKRLTMAKLEPSQSARINKIQKSSSKTKVAQSESNVKTTFICRPCEDDVEPEEKPGEIVEAEEELKIEPEEDTDLAYTVSQSVIWNVLRICLPGHFVMIPKERKTPYEDDVKEVLRRLEVDTDSGDVYVCKFVTDPRICLLLNKVKKFTALNLIEEVVKVFD</sequence>
<feature type="domain" description="CPC1/SPEF2" evidence="2">
    <location>
        <begin position="121"/>
        <end position="254"/>
    </location>
</feature>
<dbReference type="Proteomes" id="UP001231518">
    <property type="component" value="Chromosome 17"/>
</dbReference>
<dbReference type="AlphaFoldDB" id="A0AAD7YDP7"/>
<comment type="caution">
    <text evidence="3">The sequence shown here is derived from an EMBL/GenBank/DDBJ whole genome shotgun (WGS) entry which is preliminary data.</text>
</comment>
<evidence type="ECO:0000313" key="4">
    <source>
        <dbReference type="Proteomes" id="UP001231518"/>
    </source>
</evidence>
<dbReference type="PANTHER" id="PTHR14919:SF0">
    <property type="entry name" value="SPERM FLAGELLAR PROTEIN 2"/>
    <property type="match status" value="1"/>
</dbReference>
<dbReference type="InterPro" id="IPR027417">
    <property type="entry name" value="P-loop_NTPase"/>
</dbReference>
<proteinExistence type="predicted"/>